<gene>
    <name evidence="6" type="ORF">SMAC_01467</name>
</gene>
<dbReference type="EMBL" id="CABT02000004">
    <property type="protein sequence ID" value="CCC07903.1"/>
    <property type="molecule type" value="Genomic_DNA"/>
</dbReference>
<dbReference type="AlphaFoldDB" id="F7VQX0"/>
<keyword evidence="3" id="KW-0274">FAD</keyword>
<evidence type="ECO:0000256" key="1">
    <source>
        <dbReference type="ARBA" id="ARBA00009183"/>
    </source>
</evidence>
<sequence>MVAPPATALTTPWPVTNHSTNIRIQGNDSPGHSHLGAGPSGLVAAKSLLHDQPRGTFHVTIFEAQDRLGGLWPSKKDDHAALVHPLMVANQSKHTVQFSDLAWPDDAPEFPRAWHIGRYLERYHDRYCRDAKLHLGERVLHSELLQPSDQSAEGAKWKVRTCGQDGQQVDHTFDYLLVASGFFGKPVIPPPVAASRHVPVVHSSQYRTLGALLKRATGVGHKIVVVGGQMSGVEIAGTVATHLSSAQHSPGPSPVQNVDKYSVHHVSQRPAWPASPAPPFLPMDLCSYNLANRTDNLTNMQGHVSTEAAKALHSIYETMLGTDQSDFSPNLAIANTDMGKPPYLAVSDTYADFVRTGLISVSYGKVDSLTGSTVTVTTARGEVSKINDVAAVVLATGFESASSISFLPSSVRETLSVLPFDLNNTVALAFHGTHHPAIPSLGFVGFYRSPYWGVMEMQARFVTALWAAGGPTSSSLPPKMAAALEKDDSIERTLTLRTDPQVSQFPMGDYPWLMQEFSRALEIERIPPLGKMPRVPPADKSMDILTPARYPAKRSTEAQRTEVTKSIQQTESTAWSGVSSARFVAKAVFRSLLGEWKLERDLVSRLPTHPSGHFSGTARFLLRERTRDGREAEHDAASERGDHVGLEYLYIEEGMFAASNGFSFRATRRYVWRYDERKDTLSVWFVKTDDQKRADYLFHQVEFIIPDTETEGASQAWRANAGHLCIDDFYDVDYRFNFKAVNLKDWSLAYRVKGPKKDYTIEGTYTR</sequence>
<protein>
    <submittedName>
        <fullName evidence="6">WGS project CABT00000000 data, contig 2.4</fullName>
    </submittedName>
</protein>
<feature type="domain" description="DUF6314" evidence="5">
    <location>
        <begin position="592"/>
        <end position="767"/>
    </location>
</feature>
<keyword evidence="4" id="KW-0560">Oxidoreductase</keyword>
<evidence type="ECO:0000259" key="5">
    <source>
        <dbReference type="Pfam" id="PF19834"/>
    </source>
</evidence>
<keyword evidence="2" id="KW-0285">Flavoprotein</keyword>
<dbReference type="OrthoDB" id="66881at2759"/>
<dbReference type="InterPro" id="IPR045632">
    <property type="entry name" value="DUF6314"/>
</dbReference>
<dbReference type="Gene3D" id="3.50.50.60">
    <property type="entry name" value="FAD/NAD(P)-binding domain"/>
    <property type="match status" value="1"/>
</dbReference>
<dbReference type="VEuPathDB" id="FungiDB:SMAC_01467"/>
<dbReference type="InterPro" id="IPR050346">
    <property type="entry name" value="FMO-like"/>
</dbReference>
<dbReference type="PANTHER" id="PTHR23023">
    <property type="entry name" value="DIMETHYLANILINE MONOOXYGENASE"/>
    <property type="match status" value="1"/>
</dbReference>
<evidence type="ECO:0000313" key="6">
    <source>
        <dbReference type="EMBL" id="CCC07903.1"/>
    </source>
</evidence>
<dbReference type="GO" id="GO:0050660">
    <property type="term" value="F:flavin adenine dinucleotide binding"/>
    <property type="evidence" value="ECO:0007669"/>
    <property type="project" value="InterPro"/>
</dbReference>
<evidence type="ECO:0000256" key="2">
    <source>
        <dbReference type="ARBA" id="ARBA00022630"/>
    </source>
</evidence>
<dbReference type="InterPro" id="IPR036188">
    <property type="entry name" value="FAD/NAD-bd_sf"/>
</dbReference>
<evidence type="ECO:0000313" key="7">
    <source>
        <dbReference type="Proteomes" id="UP000001881"/>
    </source>
</evidence>
<dbReference type="Pfam" id="PF19834">
    <property type="entry name" value="DUF6314"/>
    <property type="match status" value="1"/>
</dbReference>
<dbReference type="OMA" id="GQFPMGD"/>
<dbReference type="InterPro" id="IPR020946">
    <property type="entry name" value="Flavin_mOase-like"/>
</dbReference>
<dbReference type="InParanoid" id="F7VQX0"/>
<dbReference type="GO" id="GO:0050661">
    <property type="term" value="F:NADP binding"/>
    <property type="evidence" value="ECO:0007669"/>
    <property type="project" value="InterPro"/>
</dbReference>
<comment type="similarity">
    <text evidence="1">Belongs to the FMO family.</text>
</comment>
<name>F7VQX0_SORMK</name>
<dbReference type="Proteomes" id="UP000001881">
    <property type="component" value="Unassembled WGS sequence"/>
</dbReference>
<evidence type="ECO:0000256" key="4">
    <source>
        <dbReference type="ARBA" id="ARBA00023002"/>
    </source>
</evidence>
<proteinExistence type="inferred from homology"/>
<reference evidence="6 7" key="1">
    <citation type="journal article" date="2010" name="PLoS Genet.">
        <title>De novo assembly of a 40 Mb eukaryotic genome from short sequence reads: Sordaria macrospora, a model organism for fungal morphogenesis.</title>
        <authorList>
            <person name="Nowrousian M."/>
            <person name="Stajich J."/>
            <person name="Chu M."/>
            <person name="Engh I."/>
            <person name="Espagne E."/>
            <person name="Halliday K."/>
            <person name="Kamerewerd J."/>
            <person name="Kempken F."/>
            <person name="Knab B."/>
            <person name="Kuo H.C."/>
            <person name="Osiewacz H.D."/>
            <person name="Poeggeler S."/>
            <person name="Read N."/>
            <person name="Seiler S."/>
            <person name="Smith K."/>
            <person name="Zickler D."/>
            <person name="Kueck U."/>
            <person name="Freitag M."/>
        </authorList>
    </citation>
    <scope>NUCLEOTIDE SEQUENCE [LARGE SCALE GENOMIC DNA]</scope>
    <source>
        <strain evidence="7">ATCC MYA-333 / DSM 997 / K(L3346) / K-hell</strain>
        <tissue evidence="6">Mycelium</tissue>
    </source>
</reference>
<comment type="caution">
    <text evidence="6">The sequence shown here is derived from an EMBL/GenBank/DDBJ whole genome shotgun (WGS) entry which is preliminary data.</text>
</comment>
<dbReference type="GO" id="GO:0004499">
    <property type="term" value="F:N,N-dimethylaniline monooxygenase activity"/>
    <property type="evidence" value="ECO:0007669"/>
    <property type="project" value="InterPro"/>
</dbReference>
<dbReference type="eggNOG" id="KOG1399">
    <property type="taxonomic scope" value="Eukaryota"/>
</dbReference>
<evidence type="ECO:0000256" key="3">
    <source>
        <dbReference type="ARBA" id="ARBA00022827"/>
    </source>
</evidence>
<organism evidence="6 7">
    <name type="scientific">Sordaria macrospora (strain ATCC MYA-333 / DSM 997 / K(L3346) / K-hell)</name>
    <dbReference type="NCBI Taxonomy" id="771870"/>
    <lineage>
        <taxon>Eukaryota</taxon>
        <taxon>Fungi</taxon>
        <taxon>Dikarya</taxon>
        <taxon>Ascomycota</taxon>
        <taxon>Pezizomycotina</taxon>
        <taxon>Sordariomycetes</taxon>
        <taxon>Sordariomycetidae</taxon>
        <taxon>Sordariales</taxon>
        <taxon>Sordariaceae</taxon>
        <taxon>Sordaria</taxon>
    </lineage>
</organism>
<dbReference type="SUPFAM" id="SSF51905">
    <property type="entry name" value="FAD/NAD(P)-binding domain"/>
    <property type="match status" value="1"/>
</dbReference>
<dbReference type="HOGENOM" id="CLU_023116_0_0_1"/>
<keyword evidence="7" id="KW-1185">Reference proteome</keyword>
<accession>F7VQX0</accession>
<dbReference type="Pfam" id="PF00743">
    <property type="entry name" value="FMO-like"/>
    <property type="match status" value="1"/>
</dbReference>